<dbReference type="RefSeq" id="YP_008437138.1">
    <property type="nucleotide sequence ID" value="NC_022098.1"/>
</dbReference>
<dbReference type="KEGG" id="vg:16605857"/>
<accession>S4W1Q8</accession>
<evidence type="ECO:0000313" key="2">
    <source>
        <dbReference type="EMBL" id="AGO84070.1"/>
    </source>
</evidence>
<dbReference type="EMBL" id="KC977571">
    <property type="protein sequence ID" value="AGO84070.1"/>
    <property type="molecule type" value="Genomic_DNA"/>
</dbReference>
<keyword evidence="3" id="KW-1185">Reference proteome</keyword>
<organism evidence="2 3">
    <name type="scientific">Pandoravirus salinus</name>
    <dbReference type="NCBI Taxonomy" id="1349410"/>
    <lineage>
        <taxon>Viruses</taxon>
        <taxon>Pandoravirus</taxon>
    </lineage>
</organism>
<feature type="compositionally biased region" description="Basic and acidic residues" evidence="1">
    <location>
        <begin position="100"/>
        <end position="115"/>
    </location>
</feature>
<proteinExistence type="predicted"/>
<evidence type="ECO:0000256" key="1">
    <source>
        <dbReference type="SAM" id="MobiDB-lite"/>
    </source>
</evidence>
<reference evidence="2 3" key="1">
    <citation type="journal article" date="2013" name="Science">
        <title>Pandoraviruses: amoeba viruses with genomes up to 2.5 Mb reaching that of parasitic eukaryotes.</title>
        <authorList>
            <person name="Philippe N."/>
            <person name="Legendre M."/>
            <person name="Doutre G."/>
            <person name="Coute Y."/>
            <person name="Poirot O."/>
            <person name="Lescot M."/>
            <person name="Arslan D."/>
            <person name="Seltzer V."/>
            <person name="Bertaux L."/>
            <person name="Bruley C."/>
            <person name="Garin J."/>
            <person name="Claverie J.M."/>
            <person name="Abergel C."/>
        </authorList>
    </citation>
    <scope>NUCLEOTIDE SEQUENCE [LARGE SCALE GENOMIC DNA]</scope>
</reference>
<dbReference type="GeneID" id="16605857"/>
<name>S4W1Q8_9VIRU</name>
<gene>
    <name evidence="2" type="ORF">psal_cds_385</name>
</gene>
<evidence type="ECO:0000313" key="3">
    <source>
        <dbReference type="Proteomes" id="UP000204584"/>
    </source>
</evidence>
<protein>
    <submittedName>
        <fullName evidence="2">Uncharacterized protein</fullName>
    </submittedName>
</protein>
<sequence length="128" mass="14029">MRPHLKQQQTTNNNHNENGLFFQEKKKGRQVAGTAFFPFFSSFFSGGGRPPGDRGTSLCGFAVAIPRRSLCRPFSLVALLLCLPASKKKAACDGGPKGDPTARGRAAEQPEFEKRTERECACGKRRAQ</sequence>
<feature type="region of interest" description="Disordered" evidence="1">
    <location>
        <begin position="88"/>
        <end position="115"/>
    </location>
</feature>
<dbReference type="Proteomes" id="UP000204584">
    <property type="component" value="Segment"/>
</dbReference>